<keyword evidence="10 13" id="KW-0675">Receptor</keyword>
<keyword evidence="7 13" id="KW-0297">G-protein coupled receptor</keyword>
<dbReference type="SUPFAM" id="SSF81321">
    <property type="entry name" value="Family A G protein-coupled receptor-like"/>
    <property type="match status" value="1"/>
</dbReference>
<proteinExistence type="inferred from homology"/>
<keyword evidence="8 14" id="KW-0472">Membrane</keyword>
<keyword evidence="3" id="KW-1003">Cell membrane</keyword>
<evidence type="ECO:0000256" key="15">
    <source>
        <dbReference type="SAM" id="SignalP"/>
    </source>
</evidence>
<dbReference type="InterPro" id="IPR000276">
    <property type="entry name" value="GPCR_Rhodpsn"/>
</dbReference>
<evidence type="ECO:0000256" key="13">
    <source>
        <dbReference type="RuleBase" id="RU000688"/>
    </source>
</evidence>
<dbReference type="PRINTS" id="PR00645">
    <property type="entry name" value="CXCCHMKINER4"/>
</dbReference>
<evidence type="ECO:0000256" key="4">
    <source>
        <dbReference type="ARBA" id="ARBA00022692"/>
    </source>
</evidence>
<dbReference type="PANTHER" id="PTHR10489">
    <property type="entry name" value="CELL ADHESION MOLECULE"/>
    <property type="match status" value="1"/>
</dbReference>
<dbReference type="PANTHER" id="PTHR10489:SF635">
    <property type="entry name" value="C-C CHEMOKINE RECEPTOR TYPE 7"/>
    <property type="match status" value="1"/>
</dbReference>
<evidence type="ECO:0000256" key="10">
    <source>
        <dbReference type="ARBA" id="ARBA00023170"/>
    </source>
</evidence>
<dbReference type="GO" id="GO:0035757">
    <property type="term" value="F:chemokine (C-C motif) ligand 19 binding"/>
    <property type="evidence" value="ECO:0007669"/>
    <property type="project" value="TreeGrafter"/>
</dbReference>
<evidence type="ECO:0000256" key="3">
    <source>
        <dbReference type="ARBA" id="ARBA00022475"/>
    </source>
</evidence>
<dbReference type="GO" id="GO:0007204">
    <property type="term" value="P:positive regulation of cytosolic calcium ion concentration"/>
    <property type="evidence" value="ECO:0007669"/>
    <property type="project" value="TreeGrafter"/>
</dbReference>
<evidence type="ECO:0000256" key="2">
    <source>
        <dbReference type="ARBA" id="ARBA00004651"/>
    </source>
</evidence>
<keyword evidence="6 14" id="KW-1133">Transmembrane helix</keyword>
<dbReference type="InterPro" id="IPR000355">
    <property type="entry name" value="Chemokine_rcpt"/>
</dbReference>
<gene>
    <name evidence="17" type="ORF">COCON_G00034040</name>
</gene>
<dbReference type="InterPro" id="IPR050119">
    <property type="entry name" value="CCR1-9-like"/>
</dbReference>
<dbReference type="GO" id="GO:0006955">
    <property type="term" value="P:immune response"/>
    <property type="evidence" value="ECO:0007669"/>
    <property type="project" value="TreeGrafter"/>
</dbReference>
<dbReference type="InterPro" id="IPR001277">
    <property type="entry name" value="CXCR4/ACKR2"/>
</dbReference>
<dbReference type="GO" id="GO:0005769">
    <property type="term" value="C:early endosome"/>
    <property type="evidence" value="ECO:0007669"/>
    <property type="project" value="UniProtKB-SubCell"/>
</dbReference>
<evidence type="ECO:0000256" key="14">
    <source>
        <dbReference type="SAM" id="Phobius"/>
    </source>
</evidence>
<name>A0A9Q1DZE1_CONCO</name>
<keyword evidence="12 13" id="KW-0807">Transducer</keyword>
<feature type="chain" id="PRO_5040509124" description="G-protein coupled receptors family 1 profile domain-containing protein" evidence="15">
    <location>
        <begin position="26"/>
        <end position="384"/>
    </location>
</feature>
<feature type="transmembrane region" description="Helical" evidence="14">
    <location>
        <begin position="271"/>
        <end position="291"/>
    </location>
</feature>
<feature type="transmembrane region" description="Helical" evidence="14">
    <location>
        <begin position="228"/>
        <end position="250"/>
    </location>
</feature>
<organism evidence="17 18">
    <name type="scientific">Conger conger</name>
    <name type="common">Conger eel</name>
    <name type="synonym">Muraena conger</name>
    <dbReference type="NCBI Taxonomy" id="82655"/>
    <lineage>
        <taxon>Eukaryota</taxon>
        <taxon>Metazoa</taxon>
        <taxon>Chordata</taxon>
        <taxon>Craniata</taxon>
        <taxon>Vertebrata</taxon>
        <taxon>Euteleostomi</taxon>
        <taxon>Actinopterygii</taxon>
        <taxon>Neopterygii</taxon>
        <taxon>Teleostei</taxon>
        <taxon>Anguilliformes</taxon>
        <taxon>Congridae</taxon>
        <taxon>Conger</taxon>
    </lineage>
</organism>
<evidence type="ECO:0000256" key="12">
    <source>
        <dbReference type="ARBA" id="ARBA00023224"/>
    </source>
</evidence>
<evidence type="ECO:0000313" key="17">
    <source>
        <dbReference type="EMBL" id="KAJ8284554.1"/>
    </source>
</evidence>
<dbReference type="GO" id="GO:0035758">
    <property type="term" value="F:chemokine (C-C motif) ligand 21 binding"/>
    <property type="evidence" value="ECO:0007669"/>
    <property type="project" value="TreeGrafter"/>
</dbReference>
<dbReference type="Proteomes" id="UP001152803">
    <property type="component" value="Unassembled WGS sequence"/>
</dbReference>
<evidence type="ECO:0000256" key="11">
    <source>
        <dbReference type="ARBA" id="ARBA00023180"/>
    </source>
</evidence>
<keyword evidence="4 13" id="KW-0812">Transmembrane</keyword>
<dbReference type="AlphaFoldDB" id="A0A9Q1DZE1"/>
<accession>A0A9Q1DZE1</accession>
<evidence type="ECO:0000259" key="16">
    <source>
        <dbReference type="PROSITE" id="PS50262"/>
    </source>
</evidence>
<dbReference type="SMART" id="SM01381">
    <property type="entry name" value="7TM_GPCR_Srsx"/>
    <property type="match status" value="1"/>
</dbReference>
<dbReference type="PRINTS" id="PR00657">
    <property type="entry name" value="CCCHEMOKINER"/>
</dbReference>
<evidence type="ECO:0000256" key="7">
    <source>
        <dbReference type="ARBA" id="ARBA00023040"/>
    </source>
</evidence>
<keyword evidence="9" id="KW-1015">Disulfide bond</keyword>
<dbReference type="GO" id="GO:0060326">
    <property type="term" value="P:cell chemotaxis"/>
    <property type="evidence" value="ECO:0007669"/>
    <property type="project" value="TreeGrafter"/>
</dbReference>
<keyword evidence="5" id="KW-0967">Endosome</keyword>
<feature type="signal peptide" evidence="15">
    <location>
        <begin position="1"/>
        <end position="25"/>
    </location>
</feature>
<evidence type="ECO:0000256" key="1">
    <source>
        <dbReference type="ARBA" id="ARBA00004412"/>
    </source>
</evidence>
<dbReference type="GO" id="GO:0009897">
    <property type="term" value="C:external side of plasma membrane"/>
    <property type="evidence" value="ECO:0007669"/>
    <property type="project" value="TreeGrafter"/>
</dbReference>
<evidence type="ECO:0000256" key="9">
    <source>
        <dbReference type="ARBA" id="ARBA00023157"/>
    </source>
</evidence>
<dbReference type="GO" id="GO:0019722">
    <property type="term" value="P:calcium-mediated signaling"/>
    <property type="evidence" value="ECO:0007669"/>
    <property type="project" value="TreeGrafter"/>
</dbReference>
<protein>
    <recommendedName>
        <fullName evidence="16">G-protein coupled receptors family 1 profile domain-containing protein</fullName>
    </recommendedName>
</protein>
<keyword evidence="11" id="KW-0325">Glycoprotein</keyword>
<dbReference type="InterPro" id="IPR017452">
    <property type="entry name" value="GPCR_Rhodpsn_7TM"/>
</dbReference>
<comment type="subcellular location">
    <subcellularLocation>
        <location evidence="2">Cell membrane</location>
        <topology evidence="2">Multi-pass membrane protein</topology>
    </subcellularLocation>
    <subcellularLocation>
        <location evidence="1">Early endosome</location>
    </subcellularLocation>
</comment>
<feature type="transmembrane region" description="Helical" evidence="14">
    <location>
        <begin position="146"/>
        <end position="167"/>
    </location>
</feature>
<dbReference type="PROSITE" id="PS50262">
    <property type="entry name" value="G_PROTEIN_RECEP_F1_2"/>
    <property type="match status" value="1"/>
</dbReference>
<evidence type="ECO:0000256" key="8">
    <source>
        <dbReference type="ARBA" id="ARBA00023136"/>
    </source>
</evidence>
<keyword evidence="18" id="KW-1185">Reference proteome</keyword>
<dbReference type="FunFam" id="1.20.1070.10:FF:000035">
    <property type="entry name" value="C-C chemokine receptor type 6"/>
    <property type="match status" value="1"/>
</dbReference>
<reference evidence="17" key="1">
    <citation type="journal article" date="2023" name="Science">
        <title>Genome structures resolve the early diversification of teleost fishes.</title>
        <authorList>
            <person name="Parey E."/>
            <person name="Louis A."/>
            <person name="Montfort J."/>
            <person name="Bouchez O."/>
            <person name="Roques C."/>
            <person name="Iampietro C."/>
            <person name="Lluch J."/>
            <person name="Castinel A."/>
            <person name="Donnadieu C."/>
            <person name="Desvignes T."/>
            <person name="Floi Bucao C."/>
            <person name="Jouanno E."/>
            <person name="Wen M."/>
            <person name="Mejri S."/>
            <person name="Dirks R."/>
            <person name="Jansen H."/>
            <person name="Henkel C."/>
            <person name="Chen W.J."/>
            <person name="Zahm M."/>
            <person name="Cabau C."/>
            <person name="Klopp C."/>
            <person name="Thompson A.W."/>
            <person name="Robinson-Rechavi M."/>
            <person name="Braasch I."/>
            <person name="Lecointre G."/>
            <person name="Bobe J."/>
            <person name="Postlethwait J.H."/>
            <person name="Berthelot C."/>
            <person name="Roest Crollius H."/>
            <person name="Guiguen Y."/>
        </authorList>
    </citation>
    <scope>NUCLEOTIDE SEQUENCE</scope>
    <source>
        <strain evidence="17">Concon-B</strain>
    </source>
</reference>
<feature type="transmembrane region" description="Helical" evidence="14">
    <location>
        <begin position="74"/>
        <end position="97"/>
    </location>
</feature>
<dbReference type="PROSITE" id="PS00237">
    <property type="entry name" value="G_PROTEIN_RECEP_F1_1"/>
    <property type="match status" value="1"/>
</dbReference>
<evidence type="ECO:0000256" key="6">
    <source>
        <dbReference type="ARBA" id="ARBA00022989"/>
    </source>
</evidence>
<dbReference type="Pfam" id="PF00001">
    <property type="entry name" value="7tm_1"/>
    <property type="match status" value="1"/>
</dbReference>
<feature type="transmembrane region" description="Helical" evidence="14">
    <location>
        <begin position="311"/>
        <end position="336"/>
    </location>
</feature>
<dbReference type="PRINTS" id="PR00237">
    <property type="entry name" value="GPCRRHODOPSN"/>
</dbReference>
<dbReference type="EMBL" id="JAFJMO010000002">
    <property type="protein sequence ID" value="KAJ8284554.1"/>
    <property type="molecule type" value="Genomic_DNA"/>
</dbReference>
<feature type="domain" description="G-protein coupled receptors family 1 profile" evidence="16">
    <location>
        <begin position="86"/>
        <end position="333"/>
    </location>
</feature>
<comment type="caution">
    <text evidence="17">The sequence shown here is derived from an EMBL/GenBank/DDBJ whole genome shotgun (WGS) entry which is preliminary data.</text>
</comment>
<dbReference type="Gene3D" id="1.20.1070.10">
    <property type="entry name" value="Rhodopsin 7-helix transmembrane proteins"/>
    <property type="match status" value="1"/>
</dbReference>
<sequence>MASVIRADLTGPVLLIWICVKTCLSEDNMTWPTDTSYESDYSTGTEPVEVDYDHFEMQCLKQSNRFFRSWFMPAIYSVICAVGLVGNLLVMLTYVYFKQLKTMTDVYLLNLAAADLLFVLTLPFWAANCLDKWELGLFLCKAMYSIYKISFFSGMLLLTCISVDRYFAITRAIKARSRRSQTVYFSKVSSVALWALALLFSVPEIIYTNVSESQTCTPFSGESSQLRVGIQVCQMVAGFLMPALVMGFCYCAIMKTLMQARNFEKNKAIKVIFAVVAVFLFFQVPYNFAMLVTTLNTAYGGSKDCAFEISLLYAVDITQSLAFMRCCINPFLYAFIGVKFRHNLLKLLKDLGCVSQSCLSHYSSYSKNRAPVTTDVETTTSFSP</sequence>
<feature type="transmembrane region" description="Helical" evidence="14">
    <location>
        <begin position="106"/>
        <end position="126"/>
    </location>
</feature>
<evidence type="ECO:0000313" key="18">
    <source>
        <dbReference type="Proteomes" id="UP001152803"/>
    </source>
</evidence>
<evidence type="ECO:0000256" key="5">
    <source>
        <dbReference type="ARBA" id="ARBA00022753"/>
    </source>
</evidence>
<comment type="similarity">
    <text evidence="13">Belongs to the G-protein coupled receptor 1 family.</text>
</comment>
<dbReference type="GO" id="GO:0038117">
    <property type="term" value="F:C-C motif chemokine 19 receptor activity"/>
    <property type="evidence" value="ECO:0007669"/>
    <property type="project" value="TreeGrafter"/>
</dbReference>
<keyword evidence="15" id="KW-0732">Signal</keyword>
<dbReference type="OrthoDB" id="9944829at2759"/>
<feature type="transmembrane region" description="Helical" evidence="14">
    <location>
        <begin position="188"/>
        <end position="208"/>
    </location>
</feature>